<protein>
    <submittedName>
        <fullName evidence="2">Kelch-like family member 35</fullName>
    </submittedName>
</protein>
<dbReference type="InterPro" id="IPR011333">
    <property type="entry name" value="SKP1/BTB/POZ_sf"/>
</dbReference>
<dbReference type="Pfam" id="PF00651">
    <property type="entry name" value="BTB"/>
    <property type="match status" value="1"/>
</dbReference>
<reference evidence="2 3" key="1">
    <citation type="journal article" date="2021" name="Elife">
        <title>Chloroplast acquisition without the gene transfer in kleptoplastic sea slugs, Plakobranchus ocellatus.</title>
        <authorList>
            <person name="Maeda T."/>
            <person name="Takahashi S."/>
            <person name="Yoshida T."/>
            <person name="Shimamura S."/>
            <person name="Takaki Y."/>
            <person name="Nagai Y."/>
            <person name="Toyoda A."/>
            <person name="Suzuki Y."/>
            <person name="Arimoto A."/>
            <person name="Ishii H."/>
            <person name="Satoh N."/>
            <person name="Nishiyama T."/>
            <person name="Hasebe M."/>
            <person name="Maruyama T."/>
            <person name="Minagawa J."/>
            <person name="Obokata J."/>
            <person name="Shigenobu S."/>
        </authorList>
    </citation>
    <scope>NUCLEOTIDE SEQUENCE [LARGE SCALE GENOMIC DNA]</scope>
</reference>
<proteinExistence type="predicted"/>
<dbReference type="PANTHER" id="PTHR45632">
    <property type="entry name" value="LD33804P"/>
    <property type="match status" value="1"/>
</dbReference>
<dbReference type="EMBL" id="BMAT01009124">
    <property type="protein sequence ID" value="GFR99163.1"/>
    <property type="molecule type" value="Genomic_DNA"/>
</dbReference>
<accession>A0AAV4HMP0</accession>
<sequence length="173" mass="19661">MAEKVNENDIKTAEKIFEALTALKDEGTLSDVIVSVKGKEFPCHRAQLAAVSGFFKKCLTTDMKEAREGKIELKDITEKTFSTLLACIYGGKYVLRKDNFFDIWTAADMLDINFITAQCLDFLVENVSNINYVGYLCKARLLSEQGKQTRFAIYWRELFIVFYSSQDKFVGTG</sequence>
<dbReference type="Proteomes" id="UP000762676">
    <property type="component" value="Unassembled WGS sequence"/>
</dbReference>
<organism evidence="2 3">
    <name type="scientific">Elysia marginata</name>
    <dbReference type="NCBI Taxonomy" id="1093978"/>
    <lineage>
        <taxon>Eukaryota</taxon>
        <taxon>Metazoa</taxon>
        <taxon>Spiralia</taxon>
        <taxon>Lophotrochozoa</taxon>
        <taxon>Mollusca</taxon>
        <taxon>Gastropoda</taxon>
        <taxon>Heterobranchia</taxon>
        <taxon>Euthyneura</taxon>
        <taxon>Panpulmonata</taxon>
        <taxon>Sacoglossa</taxon>
        <taxon>Placobranchoidea</taxon>
        <taxon>Plakobranchidae</taxon>
        <taxon>Elysia</taxon>
    </lineage>
</organism>
<feature type="domain" description="BTB" evidence="1">
    <location>
        <begin position="30"/>
        <end position="97"/>
    </location>
</feature>
<dbReference type="AlphaFoldDB" id="A0AAV4HMP0"/>
<dbReference type="SUPFAM" id="SSF54695">
    <property type="entry name" value="POZ domain"/>
    <property type="match status" value="1"/>
</dbReference>
<dbReference type="InterPro" id="IPR000210">
    <property type="entry name" value="BTB/POZ_dom"/>
</dbReference>
<evidence type="ECO:0000313" key="2">
    <source>
        <dbReference type="EMBL" id="GFR99163.1"/>
    </source>
</evidence>
<keyword evidence="3" id="KW-1185">Reference proteome</keyword>
<dbReference type="SMART" id="SM00225">
    <property type="entry name" value="BTB"/>
    <property type="match status" value="1"/>
</dbReference>
<comment type="caution">
    <text evidence="2">The sequence shown here is derived from an EMBL/GenBank/DDBJ whole genome shotgun (WGS) entry which is preliminary data.</text>
</comment>
<evidence type="ECO:0000259" key="1">
    <source>
        <dbReference type="PROSITE" id="PS50097"/>
    </source>
</evidence>
<gene>
    <name evidence="2" type="ORF">ElyMa_004521100</name>
</gene>
<name>A0AAV4HMP0_9GAST</name>
<dbReference type="PROSITE" id="PS50097">
    <property type="entry name" value="BTB"/>
    <property type="match status" value="1"/>
</dbReference>
<dbReference type="Gene3D" id="3.30.710.10">
    <property type="entry name" value="Potassium Channel Kv1.1, Chain A"/>
    <property type="match status" value="1"/>
</dbReference>
<evidence type="ECO:0000313" key="3">
    <source>
        <dbReference type="Proteomes" id="UP000762676"/>
    </source>
</evidence>